<dbReference type="Proteomes" id="UP000315289">
    <property type="component" value="Unassembled WGS sequence"/>
</dbReference>
<organism evidence="2 3">
    <name type="scientific">Candidatus Nitrosocosmicus arcticus</name>
    <dbReference type="NCBI Taxonomy" id="2035267"/>
    <lineage>
        <taxon>Archaea</taxon>
        <taxon>Nitrososphaerota</taxon>
        <taxon>Nitrososphaeria</taxon>
        <taxon>Nitrososphaerales</taxon>
        <taxon>Nitrososphaeraceae</taxon>
        <taxon>Candidatus Nitrosocosmicus</taxon>
    </lineage>
</organism>
<dbReference type="AlphaFoldDB" id="A0A557SR42"/>
<feature type="transmembrane region" description="Helical" evidence="1">
    <location>
        <begin position="24"/>
        <end position="45"/>
    </location>
</feature>
<dbReference type="OrthoDB" id="8013at2157"/>
<keyword evidence="1" id="KW-1133">Transmembrane helix</keyword>
<name>A0A557SR42_9ARCH</name>
<gene>
    <name evidence="2" type="ORF">NARC_210007</name>
</gene>
<proteinExistence type="predicted"/>
<evidence type="ECO:0000313" key="2">
    <source>
        <dbReference type="EMBL" id="TVP39063.1"/>
    </source>
</evidence>
<comment type="caution">
    <text evidence="2">The sequence shown here is derived from an EMBL/GenBank/DDBJ whole genome shotgun (WGS) entry which is preliminary data.</text>
</comment>
<protein>
    <submittedName>
        <fullName evidence="2">Uncharacterized protein</fullName>
    </submittedName>
</protein>
<sequence length="191" mass="21812">MPKRKIKEGTPRKNFFQRLGKKDLLLPPIIIGVAVLFGLVFTQIVPPPEILSVCLKAHSLDPYNVYPRVQLFVDDKQYLLPDNVGKQLIDGKECLKPIHTDSIGDTLHVQYIRPVHLSLPDLMKIYSYDNKTVNLVDNSTGKYVNSTIELADYDIQYSYYSDQGEFTKIVNSSQFPPFSNAFFGRIDFIPK</sequence>
<dbReference type="EMBL" id="VOAH01000021">
    <property type="protein sequence ID" value="TVP39063.1"/>
    <property type="molecule type" value="Genomic_DNA"/>
</dbReference>
<accession>A0A557SR42</accession>
<keyword evidence="1" id="KW-0812">Transmembrane</keyword>
<evidence type="ECO:0000256" key="1">
    <source>
        <dbReference type="SAM" id="Phobius"/>
    </source>
</evidence>
<keyword evidence="3" id="KW-1185">Reference proteome</keyword>
<keyword evidence="1" id="KW-0472">Membrane</keyword>
<reference evidence="2 3" key="1">
    <citation type="journal article" date="2019" name="Front. Microbiol.">
        <title>Ammonia Oxidation by the Arctic Terrestrial Thaumarchaeote Candidatus Nitrosocosmicus arcticus Is Stimulated by Increasing Temperatures.</title>
        <authorList>
            <person name="Alves R.J.E."/>
            <person name="Kerou M."/>
            <person name="Zappe A."/>
            <person name="Bittner R."/>
            <person name="Abby S.S."/>
            <person name="Schmidt H.A."/>
            <person name="Pfeifer K."/>
            <person name="Schleper C."/>
        </authorList>
    </citation>
    <scope>NUCLEOTIDE SEQUENCE [LARGE SCALE GENOMIC DNA]</scope>
    <source>
        <strain evidence="2 3">Kfb</strain>
    </source>
</reference>
<dbReference type="RefSeq" id="WP_144734663.1">
    <property type="nucleotide sequence ID" value="NZ_ML675594.1"/>
</dbReference>
<evidence type="ECO:0000313" key="3">
    <source>
        <dbReference type="Proteomes" id="UP000315289"/>
    </source>
</evidence>